<dbReference type="RefSeq" id="WP_036136773.1">
    <property type="nucleotide sequence ID" value="NZ_AVPU01000011.1"/>
</dbReference>
<evidence type="ECO:0000313" key="4">
    <source>
        <dbReference type="Proteomes" id="UP000029998"/>
    </source>
</evidence>
<keyword evidence="2" id="KW-0472">Membrane</keyword>
<dbReference type="Pfam" id="PF13103">
    <property type="entry name" value="TonB_2"/>
    <property type="match status" value="1"/>
</dbReference>
<protein>
    <recommendedName>
        <fullName evidence="5">Membrane protein TolA</fullName>
    </recommendedName>
</protein>
<keyword evidence="2" id="KW-0812">Transmembrane</keyword>
<dbReference type="NCBIfam" id="TIGR02794">
    <property type="entry name" value="tolA_full"/>
    <property type="match status" value="1"/>
</dbReference>
<evidence type="ECO:0000313" key="3">
    <source>
        <dbReference type="EMBL" id="KGM54654.1"/>
    </source>
</evidence>
<evidence type="ECO:0000256" key="1">
    <source>
        <dbReference type="SAM" id="MobiDB-lite"/>
    </source>
</evidence>
<feature type="compositionally biased region" description="Basic and acidic residues" evidence="1">
    <location>
        <begin position="138"/>
        <end position="168"/>
    </location>
</feature>
<feature type="compositionally biased region" description="Basic and acidic residues" evidence="1">
    <location>
        <begin position="114"/>
        <end position="123"/>
    </location>
</feature>
<keyword evidence="2" id="KW-1133">Transmembrane helix</keyword>
<evidence type="ECO:0000256" key="2">
    <source>
        <dbReference type="SAM" id="Phobius"/>
    </source>
</evidence>
<feature type="region of interest" description="Disordered" evidence="1">
    <location>
        <begin position="201"/>
        <end position="223"/>
    </location>
</feature>
<dbReference type="eggNOG" id="COG3064">
    <property type="taxonomic scope" value="Bacteria"/>
</dbReference>
<dbReference type="Proteomes" id="UP000029998">
    <property type="component" value="Unassembled WGS sequence"/>
</dbReference>
<dbReference type="GO" id="GO:0016020">
    <property type="term" value="C:membrane"/>
    <property type="evidence" value="ECO:0007669"/>
    <property type="project" value="InterPro"/>
</dbReference>
<evidence type="ECO:0008006" key="5">
    <source>
        <dbReference type="Google" id="ProtNLM"/>
    </source>
</evidence>
<reference evidence="3 4" key="1">
    <citation type="submission" date="2013-08" db="EMBL/GenBank/DDBJ databases">
        <title>Genome sequencing of Lysobacter.</title>
        <authorList>
            <person name="Zhang S."/>
            <person name="Wang G."/>
        </authorList>
    </citation>
    <scope>NUCLEOTIDE SEQUENCE [LARGE SCALE GENOMIC DNA]</scope>
    <source>
        <strain evidence="3 4">GH1-9</strain>
    </source>
</reference>
<dbReference type="InterPro" id="IPR014161">
    <property type="entry name" value="Tol-Pal_TolA"/>
</dbReference>
<accession>A0A0A0EVU3</accession>
<feature type="compositionally biased region" description="Low complexity" evidence="1">
    <location>
        <begin position="201"/>
        <end position="220"/>
    </location>
</feature>
<comment type="caution">
    <text evidence="3">The sequence shown here is derived from an EMBL/GenBank/DDBJ whole genome shotgun (WGS) entry which is preliminary data.</text>
</comment>
<dbReference type="STRING" id="1385517.N800_06645"/>
<dbReference type="EMBL" id="AVPU01000011">
    <property type="protein sequence ID" value="KGM54654.1"/>
    <property type="molecule type" value="Genomic_DNA"/>
</dbReference>
<feature type="transmembrane region" description="Helical" evidence="2">
    <location>
        <begin position="12"/>
        <end position="32"/>
    </location>
</feature>
<dbReference type="GO" id="GO:0019534">
    <property type="term" value="F:toxin transmembrane transporter activity"/>
    <property type="evidence" value="ECO:0007669"/>
    <property type="project" value="InterPro"/>
</dbReference>
<dbReference type="SUPFAM" id="SSF74653">
    <property type="entry name" value="TolA/TonB C-terminal domain"/>
    <property type="match status" value="1"/>
</dbReference>
<dbReference type="AlphaFoldDB" id="A0A0A0EVU3"/>
<organism evidence="3 4">
    <name type="scientific">Lysobacter daejeonensis GH1-9</name>
    <dbReference type="NCBI Taxonomy" id="1385517"/>
    <lineage>
        <taxon>Bacteria</taxon>
        <taxon>Pseudomonadati</taxon>
        <taxon>Pseudomonadota</taxon>
        <taxon>Gammaproteobacteria</taxon>
        <taxon>Lysobacterales</taxon>
        <taxon>Lysobacteraceae</taxon>
        <taxon>Aerolutibacter</taxon>
    </lineage>
</organism>
<feature type="region of interest" description="Disordered" evidence="1">
    <location>
        <begin position="109"/>
        <end position="168"/>
    </location>
</feature>
<dbReference type="GO" id="GO:0043213">
    <property type="term" value="P:bacteriocin transport"/>
    <property type="evidence" value="ECO:0007669"/>
    <property type="project" value="InterPro"/>
</dbReference>
<keyword evidence="4" id="KW-1185">Reference proteome</keyword>
<proteinExistence type="predicted"/>
<name>A0A0A0EVU3_9GAMM</name>
<dbReference type="OrthoDB" id="5948502at2"/>
<gene>
    <name evidence="3" type="ORF">N800_06645</name>
</gene>
<feature type="region of interest" description="Disordered" evidence="1">
    <location>
        <begin position="64"/>
        <end position="86"/>
    </location>
</feature>
<sequence length="322" mass="34983">MRETRADTSRAIGMALLLHAVMFLAMFAGLWWTKTQRPASAAGGPVGAELVDASDLSQAMQRTLANRPEPVVESPLPEPVEEEVAPELQPLPEPVPQEEVAPQQTAPQELLANPDDRNQDAVVDRPTPNPTTQTQVQEAKRRQEQVDLTEQKRQEDAERKQRLAKQEEERQKQLAEIKRLRALAARDAKVAEAQLQRIADARASSASEEAARSDAGASGARAGGGGVDQGLLAQYIAALQAAINAKWTRPESVPAGAPCRLVIRQLPGGNVMDVQVASPCAYDEAGQESIKRAVLKADPLPYAGFEAVFNRNLTINFRAQDR</sequence>
<dbReference type="Gene3D" id="3.30.1150.10">
    <property type="match status" value="1"/>
</dbReference>